<comment type="caution">
    <text evidence="3">The sequence shown here is derived from an EMBL/GenBank/DDBJ whole genome shotgun (WGS) entry which is preliminary data.</text>
</comment>
<evidence type="ECO:0000313" key="4">
    <source>
        <dbReference type="Proteomes" id="UP001500975"/>
    </source>
</evidence>
<evidence type="ECO:0000313" key="3">
    <source>
        <dbReference type="EMBL" id="GAA4344188.1"/>
    </source>
</evidence>
<sequence length="348" mass="37748">MKRLVLCLALMLAAAAPAWSQTVLRYSNWLPAKHQMHSEVFVPWMAEVEKITEGRVRFEILPKMVGTVPTQFDVLRDGLADMAVFVPGFSPGRFDLIEMAELPLVADEPNVMAPAVEQLYTKHLAKYNEFKGAHIVSIFTTASGHIYTAKKPVRNMADLKGVKLRTSLAANSPAVTALGAVPVQKGTNEIYELVSSGVLDGTLLSKEGVVSFSLVDTLNNLTIIPGGIYNSVLSLAINEDKWKAISAKDREAISKISGQAMAKEVGKAYSKADAAAVATMKKAGKTVIVAEGDFYKQIKQALSYAESTWIAKAKKKGMAEPEKVLAEFRADIAERHKALGIPMLGESQ</sequence>
<dbReference type="RefSeq" id="WP_345538486.1">
    <property type="nucleotide sequence ID" value="NZ_BAABGJ010000026.1"/>
</dbReference>
<feature type="signal peptide" evidence="2">
    <location>
        <begin position="1"/>
        <end position="20"/>
    </location>
</feature>
<proteinExistence type="predicted"/>
<dbReference type="EMBL" id="BAABGJ010000026">
    <property type="protein sequence ID" value="GAA4344188.1"/>
    <property type="molecule type" value="Genomic_DNA"/>
</dbReference>
<dbReference type="CDD" id="cd13665">
    <property type="entry name" value="PBP2_TRAP_Dctp3_4"/>
    <property type="match status" value="1"/>
</dbReference>
<name>A0ABP8HTF2_9BURK</name>
<keyword evidence="4" id="KW-1185">Reference proteome</keyword>
<reference evidence="4" key="1">
    <citation type="journal article" date="2019" name="Int. J. Syst. Evol. Microbiol.">
        <title>The Global Catalogue of Microorganisms (GCM) 10K type strain sequencing project: providing services to taxonomists for standard genome sequencing and annotation.</title>
        <authorList>
            <consortium name="The Broad Institute Genomics Platform"/>
            <consortium name="The Broad Institute Genome Sequencing Center for Infectious Disease"/>
            <person name="Wu L."/>
            <person name="Ma J."/>
        </authorList>
    </citation>
    <scope>NUCLEOTIDE SEQUENCE [LARGE SCALE GENOMIC DNA]</scope>
    <source>
        <strain evidence="4">JCM 17804</strain>
    </source>
</reference>
<organism evidence="3 4">
    <name type="scientific">Variovorax defluvii</name>
    <dbReference type="NCBI Taxonomy" id="913761"/>
    <lineage>
        <taxon>Bacteria</taxon>
        <taxon>Pseudomonadati</taxon>
        <taxon>Pseudomonadota</taxon>
        <taxon>Betaproteobacteria</taxon>
        <taxon>Burkholderiales</taxon>
        <taxon>Comamonadaceae</taxon>
        <taxon>Variovorax</taxon>
    </lineage>
</organism>
<dbReference type="Pfam" id="PF03480">
    <property type="entry name" value="DctP"/>
    <property type="match status" value="1"/>
</dbReference>
<dbReference type="PANTHER" id="PTHR33376:SF15">
    <property type="entry name" value="BLL6794 PROTEIN"/>
    <property type="match status" value="1"/>
</dbReference>
<gene>
    <name evidence="3" type="ORF">GCM10023165_27170</name>
</gene>
<accession>A0ABP8HTF2</accession>
<protein>
    <submittedName>
        <fullName evidence="3">TRAP transporter substrate-binding protein</fullName>
    </submittedName>
</protein>
<dbReference type="PANTHER" id="PTHR33376">
    <property type="match status" value="1"/>
</dbReference>
<dbReference type="Gene3D" id="3.40.190.170">
    <property type="entry name" value="Bacterial extracellular solute-binding protein, family 7"/>
    <property type="match status" value="1"/>
</dbReference>
<evidence type="ECO:0000256" key="2">
    <source>
        <dbReference type="SAM" id="SignalP"/>
    </source>
</evidence>
<dbReference type="NCBIfam" id="NF037995">
    <property type="entry name" value="TRAP_S1"/>
    <property type="match status" value="1"/>
</dbReference>
<dbReference type="Proteomes" id="UP001500975">
    <property type="component" value="Unassembled WGS sequence"/>
</dbReference>
<dbReference type="InterPro" id="IPR018389">
    <property type="entry name" value="DctP_fam"/>
</dbReference>
<keyword evidence="1 2" id="KW-0732">Signal</keyword>
<evidence type="ECO:0000256" key="1">
    <source>
        <dbReference type="ARBA" id="ARBA00022729"/>
    </source>
</evidence>
<feature type="chain" id="PRO_5046965736" evidence="2">
    <location>
        <begin position="21"/>
        <end position="348"/>
    </location>
</feature>
<dbReference type="InterPro" id="IPR038404">
    <property type="entry name" value="TRAP_DctP_sf"/>
</dbReference>